<feature type="transmembrane region" description="Helical" evidence="6">
    <location>
        <begin position="1478"/>
        <end position="1497"/>
    </location>
</feature>
<dbReference type="SUPFAM" id="SSF48371">
    <property type="entry name" value="ARM repeat"/>
    <property type="match status" value="1"/>
</dbReference>
<evidence type="ECO:0000256" key="2">
    <source>
        <dbReference type="ARBA" id="ARBA00022692"/>
    </source>
</evidence>
<dbReference type="SMART" id="SM00248">
    <property type="entry name" value="ANK"/>
    <property type="match status" value="4"/>
</dbReference>
<evidence type="ECO:0000313" key="9">
    <source>
        <dbReference type="Proteomes" id="UP000649617"/>
    </source>
</evidence>
<dbReference type="SUPFAM" id="SSF48403">
    <property type="entry name" value="Ankyrin repeat"/>
    <property type="match status" value="1"/>
</dbReference>
<organism evidence="8 9">
    <name type="scientific">Symbiodinium pilosum</name>
    <name type="common">Dinoflagellate</name>
    <dbReference type="NCBI Taxonomy" id="2952"/>
    <lineage>
        <taxon>Eukaryota</taxon>
        <taxon>Sar</taxon>
        <taxon>Alveolata</taxon>
        <taxon>Dinophyceae</taxon>
        <taxon>Suessiales</taxon>
        <taxon>Symbiodiniaceae</taxon>
        <taxon>Symbiodinium</taxon>
    </lineage>
</organism>
<feature type="domain" description="CRAL-TRIO" evidence="7">
    <location>
        <begin position="124"/>
        <end position="290"/>
    </location>
</feature>
<accession>A0A812UCU6</accession>
<gene>
    <name evidence="8" type="primary">sec14</name>
    <name evidence="8" type="ORF">SPIL2461_LOCUS14992</name>
</gene>
<sequence length="1570" mass="172251">MDGFRTVEEPLYLSVKEENIAPFTLPVEAFTFEPEPDMVVSHFKNGDRERKIYCNIELSEEEQKSVKDLQEAAKAQGLEFFPSIAIMAGRFLSRARGDANKAIKLMLATQEWKAEYFKDGPVADHQVIEDLKYGVVYFCGRDYGMRPTIICRANRIPDEWYKDKAAGIERLIKVLIFSMEYMVRYMVVPGKIENNCLVVDLKGLGISGVPISALSKIYSVMSHHYIGRVFRFYVVNMSSGLSTIAGWVKGLLTDRQKQKLQLLDNLDDLKKDFAHHQLEEDLGGSRPMIKTFFPFPLQGPPFEKGSTDSCTAKPLEGTHKLLTTMGARGRIYDPSKTKEENAALEFTPEAYDFFIQNNLSVPPDCQRQHEAAKKAEEEAKRLAAESPSGITNSDTKANNDGSSPDMLPAGALPDEEEDDDEEEEEEDNLQGFAGGADFVDRMWLWDIWSNVLELREATKEASCFAEPQSDVESSIDSDDAWVIVPILGASLAHNADVDIFDKLREWLRGRDFSHAQQLIDPTLEEVVVISLFPPPFVHLQRVEIVQALRRFGTCNLEVASGLGLGVIAGCCQKNDNNSELIVALGFVKDLVKLMDIHRADSTVQDNACVAIWRLAERQSFAAERIAQVDGQQRVLAAMKEHRRNSFVQVNALLALEKLALKGVIAMDDFDQVADEATGTMGLVSVKVALAHSAFDQISGSLQPFEEGVGPVLRAGPSPFDDSWLSLCATGCGAWILKGSLGIDDCLKSGLDIEQSAFADFRHFVQDARVVMCGLRDGDLLEEEVTVATVGELLRAAEDLLKDAVDVVCECRELQSLPKDLGLYEAVSRSYPAKLQAYVAANVQRARWLDAVFELQIDSARRLAYEHLWNSISSGDHSSYLEQLVDIRVHSQRQSSSRQGTDDSPELLIVRDLQAELLESLGPMGRSPLEVAIDTSNAGLCKILVDSRANLQSSLDRALAKLEDSHVSAEKAEEVCRILYDGGVTVEAWRSLRPWEQCMRAATTGCTWLVEDLLRKNSLKLENVLCPTTKWNLALEAAITSNRSLMKLALDGKIVLECDRDGRSVLHYAALQGDQQLLLTILEAQPQGIELDGADELGQALGGHAGICTWLCAQRCDPAKRDIEGTTAFFQAICSGGRDIPQNVLPSLFRGSPCLVSQFFNDTADNAGLTLWHVAAMNDAVPALQWMVQHAEGNLQLMLSESNGDSPLLRATKEGNVQAASLLVMLNADPGLLVPDSPRDWATVLQLPELQNLFWSCRNEIIDAAWAVRWHAHTLSMPDNPALSVTADLTEEATSSYSSYSAAERFLCPDAGHAEPMEPDAPSAPPAQVCEQCSSVLLPDSNFCRQCGAPKKGTSAETMNRTKSFAEASAHEVPQGGVVHLQVFVQLGDYWLQAYGVVTLVLQIAKAAKFDYPPGWNWIELFVLVLFFVVLRLQSAAGCFANRARSAVSAGCFLALTAVLMLVVGYFGALQVYVLQVEFAMGIISLSLLGGQLLLGIFAGQRYAKRPRDLVIVCSCAAFAAIALVLAAILDAIAQTLASAQMQLSLAAGLSVGLCSLMLALAAGCCLLREL</sequence>
<name>A0A812UCU6_SYMPI</name>
<dbReference type="Gene3D" id="3.40.525.10">
    <property type="entry name" value="CRAL-TRIO lipid binding domain"/>
    <property type="match status" value="1"/>
</dbReference>
<dbReference type="PANTHER" id="PTHR46818:SF1">
    <property type="entry name" value="CHROMOSOME UNDETERMINED SCAFFOLD_125, WHOLE GENOME SHOTGUN SEQUENCE"/>
    <property type="match status" value="1"/>
</dbReference>
<comment type="subcellular location">
    <subcellularLocation>
        <location evidence="1">Membrane</location>
        <topology evidence="1">Multi-pass membrane protein</topology>
    </subcellularLocation>
</comment>
<dbReference type="PROSITE" id="PS50191">
    <property type="entry name" value="CRAL_TRIO"/>
    <property type="match status" value="1"/>
</dbReference>
<feature type="compositionally biased region" description="Acidic residues" evidence="5">
    <location>
        <begin position="413"/>
        <end position="428"/>
    </location>
</feature>
<evidence type="ECO:0000256" key="6">
    <source>
        <dbReference type="SAM" id="Phobius"/>
    </source>
</evidence>
<keyword evidence="2 6" id="KW-0812">Transmembrane</keyword>
<dbReference type="InterPro" id="IPR016024">
    <property type="entry name" value="ARM-type_fold"/>
</dbReference>
<feature type="compositionally biased region" description="Polar residues" evidence="5">
    <location>
        <begin position="388"/>
        <end position="402"/>
    </location>
</feature>
<feature type="transmembrane region" description="Helical" evidence="6">
    <location>
        <begin position="1509"/>
        <end position="1533"/>
    </location>
</feature>
<evidence type="ECO:0000256" key="4">
    <source>
        <dbReference type="ARBA" id="ARBA00023136"/>
    </source>
</evidence>
<dbReference type="InterPro" id="IPR002110">
    <property type="entry name" value="Ankyrin_rpt"/>
</dbReference>
<dbReference type="Pfam" id="PF00650">
    <property type="entry name" value="CRAL_TRIO"/>
    <property type="match status" value="1"/>
</dbReference>
<dbReference type="InterPro" id="IPR036770">
    <property type="entry name" value="Ankyrin_rpt-contain_sf"/>
</dbReference>
<evidence type="ECO:0000313" key="8">
    <source>
        <dbReference type="EMBL" id="CAE7560718.1"/>
    </source>
</evidence>
<keyword evidence="9" id="KW-1185">Reference proteome</keyword>
<reference evidence="8" key="1">
    <citation type="submission" date="2021-02" db="EMBL/GenBank/DDBJ databases">
        <authorList>
            <person name="Dougan E. K."/>
            <person name="Rhodes N."/>
            <person name="Thang M."/>
            <person name="Chan C."/>
        </authorList>
    </citation>
    <scope>NUCLEOTIDE SEQUENCE</scope>
</reference>
<comment type="caution">
    <text evidence="8">The sequence shown here is derived from an EMBL/GenBank/DDBJ whole genome shotgun (WGS) entry which is preliminary data.</text>
</comment>
<dbReference type="SUPFAM" id="SSF52087">
    <property type="entry name" value="CRAL/TRIO domain"/>
    <property type="match status" value="1"/>
</dbReference>
<dbReference type="Pfam" id="PF09799">
    <property type="entry name" value="Transmemb_17"/>
    <property type="match status" value="1"/>
</dbReference>
<feature type="transmembrane region" description="Helical" evidence="6">
    <location>
        <begin position="1445"/>
        <end position="1466"/>
    </location>
</feature>
<feature type="transmembrane region" description="Helical" evidence="6">
    <location>
        <begin position="1414"/>
        <end position="1433"/>
    </location>
</feature>
<proteinExistence type="predicted"/>
<dbReference type="InterPro" id="IPR019184">
    <property type="entry name" value="Uncharacterised_TM-17"/>
</dbReference>
<dbReference type="EMBL" id="CAJNIZ010035592">
    <property type="protein sequence ID" value="CAE7560718.1"/>
    <property type="molecule type" value="Genomic_DNA"/>
</dbReference>
<dbReference type="Proteomes" id="UP000649617">
    <property type="component" value="Unassembled WGS sequence"/>
</dbReference>
<dbReference type="InterPro" id="IPR011989">
    <property type="entry name" value="ARM-like"/>
</dbReference>
<dbReference type="OrthoDB" id="7777654at2759"/>
<protein>
    <submittedName>
        <fullName evidence="8">Sec14 protein</fullName>
    </submittedName>
</protein>
<evidence type="ECO:0000256" key="3">
    <source>
        <dbReference type="ARBA" id="ARBA00022989"/>
    </source>
</evidence>
<dbReference type="Gene3D" id="1.25.10.10">
    <property type="entry name" value="Leucine-rich Repeat Variant"/>
    <property type="match status" value="1"/>
</dbReference>
<dbReference type="Gene3D" id="1.25.40.20">
    <property type="entry name" value="Ankyrin repeat-containing domain"/>
    <property type="match status" value="1"/>
</dbReference>
<dbReference type="SMART" id="SM00516">
    <property type="entry name" value="SEC14"/>
    <property type="match status" value="1"/>
</dbReference>
<evidence type="ECO:0000259" key="7">
    <source>
        <dbReference type="PROSITE" id="PS50191"/>
    </source>
</evidence>
<feature type="region of interest" description="Disordered" evidence="5">
    <location>
        <begin position="366"/>
        <end position="432"/>
    </location>
</feature>
<keyword evidence="4 6" id="KW-0472">Membrane</keyword>
<dbReference type="InterPro" id="IPR036865">
    <property type="entry name" value="CRAL-TRIO_dom_sf"/>
</dbReference>
<keyword evidence="3 6" id="KW-1133">Transmembrane helix</keyword>
<dbReference type="CDD" id="cd00170">
    <property type="entry name" value="SEC14"/>
    <property type="match status" value="1"/>
</dbReference>
<dbReference type="InterPro" id="IPR001251">
    <property type="entry name" value="CRAL-TRIO_dom"/>
</dbReference>
<dbReference type="GO" id="GO:0016020">
    <property type="term" value="C:membrane"/>
    <property type="evidence" value="ECO:0007669"/>
    <property type="project" value="UniProtKB-SubCell"/>
</dbReference>
<dbReference type="PANTHER" id="PTHR46818">
    <property type="entry name" value="DOMAIN-CONTAINING PROTEIN, PUTATIVE-RELATED"/>
    <property type="match status" value="1"/>
</dbReference>
<evidence type="ECO:0000256" key="1">
    <source>
        <dbReference type="ARBA" id="ARBA00004141"/>
    </source>
</evidence>
<evidence type="ECO:0000256" key="5">
    <source>
        <dbReference type="SAM" id="MobiDB-lite"/>
    </source>
</evidence>
<feature type="transmembrane region" description="Helical" evidence="6">
    <location>
        <begin position="1545"/>
        <end position="1567"/>
    </location>
</feature>
<feature type="compositionally biased region" description="Basic and acidic residues" evidence="5">
    <location>
        <begin position="366"/>
        <end position="383"/>
    </location>
</feature>